<dbReference type="Gene3D" id="3.30.420.40">
    <property type="match status" value="2"/>
</dbReference>
<proteinExistence type="inferred from homology"/>
<dbReference type="InterPro" id="IPR043129">
    <property type="entry name" value="ATPase_NBD"/>
</dbReference>
<organism evidence="7 8">
    <name type="scientific">Alicyclobacillus fodiniaquatilis</name>
    <dbReference type="NCBI Taxonomy" id="1661150"/>
    <lineage>
        <taxon>Bacteria</taxon>
        <taxon>Bacillati</taxon>
        <taxon>Bacillota</taxon>
        <taxon>Bacilli</taxon>
        <taxon>Bacillales</taxon>
        <taxon>Alicyclobacillaceae</taxon>
        <taxon>Alicyclobacillus</taxon>
    </lineage>
</organism>
<accession>A0ABW4JCU0</accession>
<evidence type="ECO:0000256" key="1">
    <source>
        <dbReference type="ARBA" id="ARBA00004496"/>
    </source>
</evidence>
<dbReference type="Proteomes" id="UP001597079">
    <property type="component" value="Unassembled WGS sequence"/>
</dbReference>
<dbReference type="Pfam" id="PF06723">
    <property type="entry name" value="MreB_Mbl"/>
    <property type="match status" value="1"/>
</dbReference>
<comment type="similarity">
    <text evidence="6">Belongs to the FtsA/MreB family.</text>
</comment>
<evidence type="ECO:0000256" key="2">
    <source>
        <dbReference type="ARBA" id="ARBA00022490"/>
    </source>
</evidence>
<dbReference type="Gene3D" id="3.90.640.10">
    <property type="entry name" value="Actin, Chain A, domain 4"/>
    <property type="match status" value="1"/>
</dbReference>
<evidence type="ECO:0000313" key="7">
    <source>
        <dbReference type="EMBL" id="MFD1673280.1"/>
    </source>
</evidence>
<dbReference type="EMBL" id="JBHUCX010000004">
    <property type="protein sequence ID" value="MFD1673280.1"/>
    <property type="molecule type" value="Genomic_DNA"/>
</dbReference>
<keyword evidence="4" id="KW-0067">ATP-binding</keyword>
<dbReference type="PANTHER" id="PTHR42749">
    <property type="entry name" value="CELL SHAPE-DETERMINING PROTEIN MREB"/>
    <property type="match status" value="1"/>
</dbReference>
<evidence type="ECO:0000256" key="5">
    <source>
        <dbReference type="ARBA" id="ARBA00022960"/>
    </source>
</evidence>
<dbReference type="SUPFAM" id="SSF53067">
    <property type="entry name" value="Actin-like ATPase domain"/>
    <property type="match status" value="2"/>
</dbReference>
<dbReference type="PRINTS" id="PR01652">
    <property type="entry name" value="SHAPEPROTEIN"/>
</dbReference>
<gene>
    <name evidence="7" type="ORF">ACFSB2_00905</name>
</gene>
<protein>
    <submittedName>
        <fullName evidence="7">Rod shape-determining protein</fullName>
    </submittedName>
</protein>
<keyword evidence="2" id="KW-0963">Cytoplasm</keyword>
<evidence type="ECO:0000256" key="4">
    <source>
        <dbReference type="ARBA" id="ARBA00022840"/>
    </source>
</evidence>
<keyword evidence="3" id="KW-0547">Nucleotide-binding</keyword>
<evidence type="ECO:0000256" key="3">
    <source>
        <dbReference type="ARBA" id="ARBA00022741"/>
    </source>
</evidence>
<reference evidence="8" key="1">
    <citation type="journal article" date="2019" name="Int. J. Syst. Evol. Microbiol.">
        <title>The Global Catalogue of Microorganisms (GCM) 10K type strain sequencing project: providing services to taxonomists for standard genome sequencing and annotation.</title>
        <authorList>
            <consortium name="The Broad Institute Genomics Platform"/>
            <consortium name="The Broad Institute Genome Sequencing Center for Infectious Disease"/>
            <person name="Wu L."/>
            <person name="Ma J."/>
        </authorList>
    </citation>
    <scope>NUCLEOTIDE SEQUENCE [LARGE SCALE GENOMIC DNA]</scope>
    <source>
        <strain evidence="8">CGMCC 1.12286</strain>
    </source>
</reference>
<keyword evidence="8" id="KW-1185">Reference proteome</keyword>
<comment type="caution">
    <text evidence="7">The sequence shown here is derived from an EMBL/GenBank/DDBJ whole genome shotgun (WGS) entry which is preliminary data.</text>
</comment>
<sequence>MSLLIDFGTSVLRMLVARTDNLIEAASMVALQEGAPTVAGDEALKMVGRTPKSVQLIAPIEAGVVKDGPAATDMLKLTIASFSSRGGMLRMPMTFALPANLTSVERRGLEEVAKNAGARQVEFYDSLVAAAAGADIEMDQPHGALVVDMGAGKTEVGLLSMRGIVEMRRMPYGGQAIDQTIIENIRREHAFIIGQQSVERVKQLLGEAEAGDEPTFEVIGRSLTTGLPAKMRVDRDLFWQPLSKYYSQVKDLIRQTIEHCPPELVGDVMDNGVALVGGGALGYRAQAELAERIEVPIRVAAEPTTCVIRGLAKLVASQRKSTEKVRLRA</sequence>
<evidence type="ECO:0000256" key="6">
    <source>
        <dbReference type="ARBA" id="ARBA00023458"/>
    </source>
</evidence>
<dbReference type="InterPro" id="IPR004753">
    <property type="entry name" value="MreB"/>
</dbReference>
<dbReference type="RefSeq" id="WP_377940640.1">
    <property type="nucleotide sequence ID" value="NZ_JBHUCX010000004.1"/>
</dbReference>
<dbReference type="InterPro" id="IPR056546">
    <property type="entry name" value="MreB_MamK-like"/>
</dbReference>
<comment type="subcellular location">
    <subcellularLocation>
        <location evidence="1">Cytoplasm</location>
    </subcellularLocation>
</comment>
<evidence type="ECO:0000313" key="8">
    <source>
        <dbReference type="Proteomes" id="UP001597079"/>
    </source>
</evidence>
<keyword evidence="5" id="KW-0133">Cell shape</keyword>
<name>A0ABW4JCU0_9BACL</name>
<dbReference type="PANTHER" id="PTHR42749:SF1">
    <property type="entry name" value="CELL SHAPE-DETERMINING PROTEIN MREB"/>
    <property type="match status" value="1"/>
</dbReference>